<protein>
    <recommendedName>
        <fullName evidence="1">Casein kinase I</fullName>
    </recommendedName>
</protein>
<dbReference type="EMBL" id="CAJJDM010000150">
    <property type="protein sequence ID" value="CAD8110958.1"/>
    <property type="molecule type" value="Genomic_DNA"/>
</dbReference>
<dbReference type="PROSITE" id="PS50011">
    <property type="entry name" value="PROTEIN_KINASE_DOM"/>
    <property type="match status" value="1"/>
</dbReference>
<dbReference type="FunFam" id="1.10.510.10:FF:001134">
    <property type="entry name" value="Uncharacterized protein"/>
    <property type="match status" value="1"/>
</dbReference>
<dbReference type="Proteomes" id="UP000688137">
    <property type="component" value="Unassembled WGS sequence"/>
</dbReference>
<evidence type="ECO:0000256" key="1">
    <source>
        <dbReference type="ARBA" id="ARBA00023860"/>
    </source>
</evidence>
<dbReference type="OMA" id="NCVPFLI"/>
<accession>A0A8S1Q668</accession>
<dbReference type="AlphaFoldDB" id="A0A8S1Q668"/>
<evidence type="ECO:0000259" key="2">
    <source>
        <dbReference type="PROSITE" id="PS50011"/>
    </source>
</evidence>
<dbReference type="SMART" id="SM00220">
    <property type="entry name" value="S_TKc"/>
    <property type="match status" value="1"/>
</dbReference>
<dbReference type="GO" id="GO:0005524">
    <property type="term" value="F:ATP binding"/>
    <property type="evidence" value="ECO:0007669"/>
    <property type="project" value="InterPro"/>
</dbReference>
<keyword evidence="4" id="KW-1185">Reference proteome</keyword>
<evidence type="ECO:0000313" key="3">
    <source>
        <dbReference type="EMBL" id="CAD8110958.1"/>
    </source>
</evidence>
<dbReference type="InterPro" id="IPR050235">
    <property type="entry name" value="CK1_Ser-Thr_kinase"/>
</dbReference>
<proteinExistence type="predicted"/>
<sequence length="415" mass="48792">MLSTSQTRSTTETISRVIIDSNYVIVKNIYKGQQYNLYLVKRQLAIKKEQSDDINSFNHQEKYYLIKMKKQTQQNETIPELQFLNRLRDFNCVPFLINSGEQVIKGSKYHYQIMERHGPSIKLIYNYLSRNIPLPILCLIAIQALTCLEIIHKHQIVHRNIRPKKLLLSTNGNEILLSDFKYACRFKKQYGSLMVNENYKLNSNKIFLNKYSSINQHLNQVPTPKDDLESLAYILLMYASNSTVFQIKAENKALKLKKLESIKLSIIPEIAFKQAPLEFIHFLHLVKTSNANDYPQDYEKFKQIFRKIIQISGYTERELTYPLFHMNLQEKTQQQQFQSQTSKFKKMQHQKMSSESIKEEEADDEMSTYQIEKVGEDRTIEPLIKGLATKQFKHISFLNQSYAGTQIVKLKYTKK</sequence>
<organism evidence="3 4">
    <name type="scientific">Paramecium primaurelia</name>
    <dbReference type="NCBI Taxonomy" id="5886"/>
    <lineage>
        <taxon>Eukaryota</taxon>
        <taxon>Sar</taxon>
        <taxon>Alveolata</taxon>
        <taxon>Ciliophora</taxon>
        <taxon>Intramacronucleata</taxon>
        <taxon>Oligohymenophorea</taxon>
        <taxon>Peniculida</taxon>
        <taxon>Parameciidae</taxon>
        <taxon>Paramecium</taxon>
    </lineage>
</organism>
<name>A0A8S1Q668_PARPR</name>
<comment type="caution">
    <text evidence="3">The sequence shown here is derived from an EMBL/GenBank/DDBJ whole genome shotgun (WGS) entry which is preliminary data.</text>
</comment>
<dbReference type="GO" id="GO:0004672">
    <property type="term" value="F:protein kinase activity"/>
    <property type="evidence" value="ECO:0007669"/>
    <property type="project" value="InterPro"/>
</dbReference>
<gene>
    <name evidence="3" type="ORF">PPRIM_AZ9-3.1.T1460025</name>
</gene>
<dbReference type="PANTHER" id="PTHR11909">
    <property type="entry name" value="CASEIN KINASE-RELATED"/>
    <property type="match status" value="1"/>
</dbReference>
<evidence type="ECO:0000313" key="4">
    <source>
        <dbReference type="Proteomes" id="UP000688137"/>
    </source>
</evidence>
<reference evidence="3" key="1">
    <citation type="submission" date="2021-01" db="EMBL/GenBank/DDBJ databases">
        <authorList>
            <consortium name="Genoscope - CEA"/>
            <person name="William W."/>
        </authorList>
    </citation>
    <scope>NUCLEOTIDE SEQUENCE</scope>
</reference>
<feature type="domain" description="Protein kinase" evidence="2">
    <location>
        <begin position="23"/>
        <end position="306"/>
    </location>
</feature>
<dbReference type="InterPro" id="IPR000719">
    <property type="entry name" value="Prot_kinase_dom"/>
</dbReference>